<organism evidence="2 3">
    <name type="scientific">Alteribacillus bidgolensis</name>
    <dbReference type="NCBI Taxonomy" id="930129"/>
    <lineage>
        <taxon>Bacteria</taxon>
        <taxon>Bacillati</taxon>
        <taxon>Bacillota</taxon>
        <taxon>Bacilli</taxon>
        <taxon>Bacillales</taxon>
        <taxon>Bacillaceae</taxon>
        <taxon>Alteribacillus</taxon>
    </lineage>
</organism>
<feature type="transmembrane region" description="Helical" evidence="1">
    <location>
        <begin position="39"/>
        <end position="55"/>
    </location>
</feature>
<name>A0A1G8MGJ2_9BACI</name>
<dbReference type="OrthoDB" id="2428552at2"/>
<dbReference type="EMBL" id="FNDU01000010">
    <property type="protein sequence ID" value="SDI66992.1"/>
    <property type="molecule type" value="Genomic_DNA"/>
</dbReference>
<gene>
    <name evidence="2" type="ORF">SAMN05216352_11032</name>
</gene>
<dbReference type="RefSeq" id="WP_091586732.1">
    <property type="nucleotide sequence ID" value="NZ_FNDU01000010.1"/>
</dbReference>
<evidence type="ECO:0000313" key="3">
    <source>
        <dbReference type="Proteomes" id="UP000199017"/>
    </source>
</evidence>
<protein>
    <submittedName>
        <fullName evidence="2">Uncharacterized protein</fullName>
    </submittedName>
</protein>
<feature type="transmembrane region" description="Helical" evidence="1">
    <location>
        <begin position="67"/>
        <end position="84"/>
    </location>
</feature>
<evidence type="ECO:0000313" key="2">
    <source>
        <dbReference type="EMBL" id="SDI66992.1"/>
    </source>
</evidence>
<feature type="transmembrane region" description="Helical" evidence="1">
    <location>
        <begin position="7"/>
        <end position="27"/>
    </location>
</feature>
<dbReference type="AlphaFoldDB" id="A0A1G8MGJ2"/>
<dbReference type="Proteomes" id="UP000199017">
    <property type="component" value="Unassembled WGS sequence"/>
</dbReference>
<accession>A0A1G8MGJ2</accession>
<proteinExistence type="predicted"/>
<keyword evidence="3" id="KW-1185">Reference proteome</keyword>
<sequence length="85" mass="9899">MDEQRKNLLFYMTMGTIGLLAIALASIQNISQMNHTGHLAMFGFIFISLYIEYLEKKVGIEKRIRRLNKMAFVIVFLGISFMYIM</sequence>
<reference evidence="2 3" key="1">
    <citation type="submission" date="2016-10" db="EMBL/GenBank/DDBJ databases">
        <authorList>
            <person name="de Groot N.N."/>
        </authorList>
    </citation>
    <scope>NUCLEOTIDE SEQUENCE [LARGE SCALE GENOMIC DNA]</scope>
    <source>
        <strain evidence="3">P4B,CCM 7963,CECT 7998,DSM 25260,IBRC-M 10614,KCTC 13821</strain>
    </source>
</reference>
<evidence type="ECO:0000256" key="1">
    <source>
        <dbReference type="SAM" id="Phobius"/>
    </source>
</evidence>
<keyword evidence="1" id="KW-0812">Transmembrane</keyword>
<keyword evidence="1" id="KW-0472">Membrane</keyword>
<keyword evidence="1" id="KW-1133">Transmembrane helix</keyword>